<organism evidence="1 2">
    <name type="scientific">Bibersteinia trehalosi</name>
    <name type="common">Pasteurella trehalosi</name>
    <dbReference type="NCBI Taxonomy" id="47735"/>
    <lineage>
        <taxon>Bacteria</taxon>
        <taxon>Pseudomonadati</taxon>
        <taxon>Pseudomonadota</taxon>
        <taxon>Gammaproteobacteria</taxon>
        <taxon>Pasteurellales</taxon>
        <taxon>Pasteurellaceae</taxon>
        <taxon>Bibersteinia</taxon>
    </lineage>
</organism>
<dbReference type="AlphaFoldDB" id="A0A426FHZ1"/>
<evidence type="ECO:0000313" key="1">
    <source>
        <dbReference type="EMBL" id="RRN04462.1"/>
    </source>
</evidence>
<protein>
    <submittedName>
        <fullName evidence="1">Uncharacterized protein</fullName>
    </submittedName>
</protein>
<comment type="caution">
    <text evidence="1">The sequence shown here is derived from an EMBL/GenBank/DDBJ whole genome shotgun (WGS) entry which is preliminary data.</text>
</comment>
<proteinExistence type="predicted"/>
<name>A0A426FHZ1_BIBTR</name>
<dbReference type="Proteomes" id="UP000276010">
    <property type="component" value="Unassembled WGS sequence"/>
</dbReference>
<dbReference type="RefSeq" id="WP_125134562.1">
    <property type="nucleotide sequence ID" value="NZ_RRUC01000015.1"/>
</dbReference>
<gene>
    <name evidence="1" type="ORF">EIM44_03215</name>
</gene>
<dbReference type="EMBL" id="RRUC01000015">
    <property type="protein sequence ID" value="RRN04462.1"/>
    <property type="molecule type" value="Genomic_DNA"/>
</dbReference>
<sequence length="145" mass="15898">MKELSVEQLSLVFGGSKNNEPDLASYGVAFATGFIKDGALAGVSSASVNLALDLARSLPITVNEESLPMGMTELIPSSLPIKPNFGTSKIINSKNQSGSAYCDDSNYQQLISGKRRCKRAKCRCFLSGNRPVYRLPYFFQFIYRL</sequence>
<reference evidence="1 2" key="1">
    <citation type="submission" date="2018-11" db="EMBL/GenBank/DDBJ databases">
        <title>Whole genome sequence of Bibersteinia trehalosi strain OADDL-BT1 an multidrug resistant pathogen isolate.</title>
        <authorList>
            <person name="Couger M."/>
            <person name="Ramachandran A."/>
        </authorList>
    </citation>
    <scope>NUCLEOTIDE SEQUENCE [LARGE SCALE GENOMIC DNA]</scope>
    <source>
        <strain evidence="1 2">OADDL-BT1</strain>
    </source>
</reference>
<accession>A0A426FHZ1</accession>
<evidence type="ECO:0000313" key="2">
    <source>
        <dbReference type="Proteomes" id="UP000276010"/>
    </source>
</evidence>